<evidence type="ECO:0000313" key="10">
    <source>
        <dbReference type="EMBL" id="CAD5211150.1"/>
    </source>
</evidence>
<dbReference type="Gene3D" id="3.30.40.230">
    <property type="match status" value="1"/>
</dbReference>
<dbReference type="PANTHER" id="PTHR10745:SF0">
    <property type="entry name" value="GLYCINE--TRNA LIGASE"/>
    <property type="match status" value="1"/>
</dbReference>
<evidence type="ECO:0000259" key="9">
    <source>
        <dbReference type="PROSITE" id="PS50862"/>
    </source>
</evidence>
<dbReference type="Proteomes" id="UP000614601">
    <property type="component" value="Unassembled WGS sequence"/>
</dbReference>
<evidence type="ECO:0000256" key="6">
    <source>
        <dbReference type="ARBA" id="ARBA00023146"/>
    </source>
</evidence>
<feature type="domain" description="Aminoacyl-transfer RNA synthetases class-II family profile" evidence="9">
    <location>
        <begin position="129"/>
        <end position="498"/>
    </location>
</feature>
<dbReference type="GO" id="GO:0005739">
    <property type="term" value="C:mitochondrion"/>
    <property type="evidence" value="ECO:0007669"/>
    <property type="project" value="TreeGrafter"/>
</dbReference>
<dbReference type="EMBL" id="CAJFDH010000002">
    <property type="protein sequence ID" value="CAD5211150.1"/>
    <property type="molecule type" value="Genomic_DNA"/>
</dbReference>
<dbReference type="Gene3D" id="3.30.930.10">
    <property type="entry name" value="Bira Bifunctional Protein, Domain 2"/>
    <property type="match status" value="1"/>
</dbReference>
<evidence type="ECO:0000313" key="11">
    <source>
        <dbReference type="Proteomes" id="UP000614601"/>
    </source>
</evidence>
<evidence type="ECO:0000256" key="8">
    <source>
        <dbReference type="SAM" id="Coils"/>
    </source>
</evidence>
<keyword evidence="8" id="KW-0175">Coiled coil</keyword>
<keyword evidence="6" id="KW-0030">Aminoacyl-tRNA synthetase</keyword>
<dbReference type="AlphaFoldDB" id="A0A811K719"/>
<evidence type="ECO:0000256" key="7">
    <source>
        <dbReference type="ARBA" id="ARBA00030057"/>
    </source>
</evidence>
<reference evidence="10" key="1">
    <citation type="submission" date="2020-09" db="EMBL/GenBank/DDBJ databases">
        <authorList>
            <person name="Kikuchi T."/>
        </authorList>
    </citation>
    <scope>NUCLEOTIDE SEQUENCE</scope>
    <source>
        <strain evidence="10">SH1</strain>
    </source>
</reference>
<dbReference type="PROSITE" id="PS50862">
    <property type="entry name" value="AA_TRNA_LIGASE_II"/>
    <property type="match status" value="1"/>
</dbReference>
<dbReference type="EMBL" id="CAJFCW020000002">
    <property type="protein sequence ID" value="CAG9092765.1"/>
    <property type="molecule type" value="Genomic_DNA"/>
</dbReference>
<comment type="subunit">
    <text evidence="1">Homodimer.</text>
</comment>
<evidence type="ECO:0000256" key="3">
    <source>
        <dbReference type="ARBA" id="ARBA00022598"/>
    </source>
</evidence>
<dbReference type="Pfam" id="PF03129">
    <property type="entry name" value="HGTP_anticodon"/>
    <property type="match status" value="1"/>
</dbReference>
<dbReference type="NCBIfam" id="NF003211">
    <property type="entry name" value="PRK04173.1"/>
    <property type="match status" value="1"/>
</dbReference>
<dbReference type="PRINTS" id="PR01043">
    <property type="entry name" value="TRNASYNTHGLY"/>
</dbReference>
<evidence type="ECO:0000256" key="5">
    <source>
        <dbReference type="ARBA" id="ARBA00022840"/>
    </source>
</evidence>
<evidence type="ECO:0000256" key="2">
    <source>
        <dbReference type="ARBA" id="ARBA00012829"/>
    </source>
</evidence>
<proteinExistence type="predicted"/>
<protein>
    <recommendedName>
        <fullName evidence="2">glycine--tRNA ligase</fullName>
        <ecNumber evidence="2">6.1.1.14</ecNumber>
    </recommendedName>
    <alternativeName>
        <fullName evidence="7">Diadenosine tetraphosphate synthetase</fullName>
    </alternativeName>
</protein>
<organism evidence="10 11">
    <name type="scientific">Bursaphelenchus okinawaensis</name>
    <dbReference type="NCBI Taxonomy" id="465554"/>
    <lineage>
        <taxon>Eukaryota</taxon>
        <taxon>Metazoa</taxon>
        <taxon>Ecdysozoa</taxon>
        <taxon>Nematoda</taxon>
        <taxon>Chromadorea</taxon>
        <taxon>Rhabditida</taxon>
        <taxon>Tylenchina</taxon>
        <taxon>Tylenchomorpha</taxon>
        <taxon>Aphelenchoidea</taxon>
        <taxon>Aphelenchoididae</taxon>
        <taxon>Bursaphelenchus</taxon>
    </lineage>
</organism>
<evidence type="ECO:0000256" key="1">
    <source>
        <dbReference type="ARBA" id="ARBA00011738"/>
    </source>
</evidence>
<dbReference type="Pfam" id="PF00587">
    <property type="entry name" value="tRNA-synt_2b"/>
    <property type="match status" value="1"/>
</dbReference>
<gene>
    <name evidence="10" type="ORF">BOKJ2_LOCUS3550</name>
</gene>
<dbReference type="NCBIfam" id="TIGR00389">
    <property type="entry name" value="glyS_dimeric"/>
    <property type="match status" value="1"/>
</dbReference>
<keyword evidence="3" id="KW-0436">Ligase</keyword>
<name>A0A811K719_9BILA</name>
<dbReference type="InterPro" id="IPR004154">
    <property type="entry name" value="Anticodon-bd"/>
</dbReference>
<dbReference type="InterPro" id="IPR036621">
    <property type="entry name" value="Anticodon-bd_dom_sf"/>
</dbReference>
<accession>A0A811K719</accession>
<dbReference type="GO" id="GO:0005524">
    <property type="term" value="F:ATP binding"/>
    <property type="evidence" value="ECO:0007669"/>
    <property type="project" value="UniProtKB-KW"/>
</dbReference>
<comment type="caution">
    <text evidence="10">The sequence shown here is derived from an EMBL/GenBank/DDBJ whole genome shotgun (WGS) entry which is preliminary data.</text>
</comment>
<dbReference type="Gene3D" id="3.40.50.800">
    <property type="entry name" value="Anticodon-binding domain"/>
    <property type="match status" value="1"/>
</dbReference>
<dbReference type="Proteomes" id="UP000783686">
    <property type="component" value="Unassembled WGS sequence"/>
</dbReference>
<dbReference type="InterPro" id="IPR006195">
    <property type="entry name" value="aa-tRNA-synth_II"/>
</dbReference>
<dbReference type="InterPro" id="IPR002314">
    <property type="entry name" value="aa-tRNA-synt_IIb"/>
</dbReference>
<feature type="coiled-coil region" evidence="8">
    <location>
        <begin position="51"/>
        <end position="94"/>
    </location>
</feature>
<dbReference type="GO" id="GO:0004820">
    <property type="term" value="F:glycine-tRNA ligase activity"/>
    <property type="evidence" value="ECO:0007669"/>
    <property type="project" value="UniProtKB-EC"/>
</dbReference>
<dbReference type="GO" id="GO:0070150">
    <property type="term" value="P:mitochondrial glycyl-tRNA aminoacylation"/>
    <property type="evidence" value="ECO:0007669"/>
    <property type="project" value="TreeGrafter"/>
</dbReference>
<keyword evidence="5" id="KW-0067">ATP-binding</keyword>
<dbReference type="InterPro" id="IPR045864">
    <property type="entry name" value="aa-tRNA-synth_II/BPL/LPL"/>
</dbReference>
<keyword evidence="11" id="KW-1185">Reference proteome</keyword>
<evidence type="ECO:0000256" key="4">
    <source>
        <dbReference type="ARBA" id="ARBA00022741"/>
    </source>
</evidence>
<dbReference type="InterPro" id="IPR027031">
    <property type="entry name" value="Gly-tRNA_synthase/POLG2"/>
</dbReference>
<dbReference type="PANTHER" id="PTHR10745">
    <property type="entry name" value="GLYCYL-TRNA SYNTHETASE/DNA POLYMERASE SUBUNIT GAMMA-2"/>
    <property type="match status" value="1"/>
</dbReference>
<sequence>MYKLNVISRALYGGRLYSESATQRKLPTKRLREKISVYLKVLGSPTIESKLIPYKENVRRATEQVEEAKRNNDSEAVKQTVDLLKNAKEQLQIKEYELMPENGFVDQLSLYDLLTNRFFFDRSFTSQPGLIDLGPAAVAIKNNIVNEWRRHFIKSDRMLEVECPSLTPAEVLKASGHVDRFTDFIVKDVKTNDTYRADHLIKEHLEALLKDKKLSREGKEKLEKNLSQVETLNADELHSVIEEFGLKSKNGNELSRPTPLNLMFAAQLGGQGENTAYLRPETSQGIFLNFRKLLAYNGQRLPLTVAQVGTVFRNEVSPKHNLFRLREFTLCEIEHFYTTSDDIRLKLDKLLDMEFTLWSAEDQEAEKSSRNYTVKGALENNVISNVIIAYYMIRSAIFLTKIGIDPQRLRFRQHRRQEMAHYANDCWDAEALTTVGWVELAGFSDRSSYDLKSLSQGLNIYLSISSEDLEYPKVVEPSFGIGRILQTVLEHSFRQRNPDSEPKNPYFAFPLTVAPILASIYPIVRDDKFNTYITDIEDQLKDADISFNVVDTRYSIGKRYIKADELGIPFGITVDDNTVNNGTVTIREITTMQQITVPVTKVGQTLSDLIKGRTSWDRLK</sequence>
<dbReference type="SUPFAM" id="SSF52954">
    <property type="entry name" value="Class II aaRS ABD-related"/>
    <property type="match status" value="1"/>
</dbReference>
<dbReference type="FunFam" id="3.30.40.230:FF:000001">
    <property type="entry name" value="Glycine--tRNA ligase"/>
    <property type="match status" value="1"/>
</dbReference>
<dbReference type="OrthoDB" id="57698at2759"/>
<dbReference type="InterPro" id="IPR002315">
    <property type="entry name" value="tRNA-synt_gly"/>
</dbReference>
<keyword evidence="4" id="KW-0547">Nucleotide-binding</keyword>
<dbReference type="EC" id="6.1.1.14" evidence="2"/>
<dbReference type="SUPFAM" id="SSF55681">
    <property type="entry name" value="Class II aaRS and biotin synthetases"/>
    <property type="match status" value="1"/>
</dbReference>